<accession>A0ABN3CZF2</accession>
<reference evidence="2 3" key="1">
    <citation type="journal article" date="2019" name="Int. J. Syst. Evol. Microbiol.">
        <title>The Global Catalogue of Microorganisms (GCM) 10K type strain sequencing project: providing services to taxonomists for standard genome sequencing and annotation.</title>
        <authorList>
            <consortium name="The Broad Institute Genomics Platform"/>
            <consortium name="The Broad Institute Genome Sequencing Center for Infectious Disease"/>
            <person name="Wu L."/>
            <person name="Ma J."/>
        </authorList>
    </citation>
    <scope>NUCLEOTIDE SEQUENCE [LARGE SCALE GENOMIC DNA]</scope>
    <source>
        <strain evidence="2 3">JCM 16114</strain>
    </source>
</reference>
<dbReference type="RefSeq" id="WP_344493095.1">
    <property type="nucleotide sequence ID" value="NZ_BAAAQX010000044.1"/>
</dbReference>
<feature type="chain" id="PRO_5046333372" evidence="1">
    <location>
        <begin position="27"/>
        <end position="131"/>
    </location>
</feature>
<dbReference type="EMBL" id="BAAAQX010000044">
    <property type="protein sequence ID" value="GAA2214862.1"/>
    <property type="molecule type" value="Genomic_DNA"/>
</dbReference>
<protein>
    <submittedName>
        <fullName evidence="2">Uncharacterized protein</fullName>
    </submittedName>
</protein>
<feature type="signal peptide" evidence="1">
    <location>
        <begin position="1"/>
        <end position="26"/>
    </location>
</feature>
<dbReference type="Proteomes" id="UP001499843">
    <property type="component" value="Unassembled WGS sequence"/>
</dbReference>
<evidence type="ECO:0000256" key="1">
    <source>
        <dbReference type="SAM" id="SignalP"/>
    </source>
</evidence>
<comment type="caution">
    <text evidence="2">The sequence shown here is derived from an EMBL/GenBank/DDBJ whole genome shotgun (WGS) entry which is preliminary data.</text>
</comment>
<keyword evidence="3" id="KW-1185">Reference proteome</keyword>
<evidence type="ECO:0000313" key="2">
    <source>
        <dbReference type="EMBL" id="GAA2214862.1"/>
    </source>
</evidence>
<sequence>MLRRALTGCLTLAAGLTVIAAPAAHADIHTDFKAPYARAAAIIDADGSLNEGKNVIKAWRAATGRYCVQLSRYIDARESLIQLTPRHAVRLPHIAYRHPSATCRLDNTITVHVYSTNTGRLADSGFDLLVS</sequence>
<proteinExistence type="predicted"/>
<name>A0ABN3CZF2_9ACTN</name>
<evidence type="ECO:0000313" key="3">
    <source>
        <dbReference type="Proteomes" id="UP001499843"/>
    </source>
</evidence>
<organism evidence="2 3">
    <name type="scientific">Nonomuraea monospora</name>
    <dbReference type="NCBI Taxonomy" id="568818"/>
    <lineage>
        <taxon>Bacteria</taxon>
        <taxon>Bacillati</taxon>
        <taxon>Actinomycetota</taxon>
        <taxon>Actinomycetes</taxon>
        <taxon>Streptosporangiales</taxon>
        <taxon>Streptosporangiaceae</taxon>
        <taxon>Nonomuraea</taxon>
    </lineage>
</organism>
<keyword evidence="1" id="KW-0732">Signal</keyword>
<gene>
    <name evidence="2" type="ORF">GCM10009850_103280</name>
</gene>